<dbReference type="Proteomes" id="UP000286287">
    <property type="component" value="Unassembled WGS sequence"/>
</dbReference>
<comment type="caution">
    <text evidence="1">The sequence shown here is derived from an EMBL/GenBank/DDBJ whole genome shotgun (WGS) entry which is preliminary data.</text>
</comment>
<protein>
    <submittedName>
        <fullName evidence="1">Uncharacterized protein</fullName>
    </submittedName>
</protein>
<evidence type="ECO:0000313" key="2">
    <source>
        <dbReference type="Proteomes" id="UP000286287"/>
    </source>
</evidence>
<dbReference type="RefSeq" id="WP_119761332.1">
    <property type="nucleotide sequence ID" value="NZ_QYUJ01000010.1"/>
</dbReference>
<dbReference type="AlphaFoldDB" id="A0A418VEB0"/>
<accession>A0A418VEB0</accession>
<organism evidence="1 2">
    <name type="scientific">Deinococcus cavernae</name>
    <dbReference type="NCBI Taxonomy" id="2320857"/>
    <lineage>
        <taxon>Bacteria</taxon>
        <taxon>Thermotogati</taxon>
        <taxon>Deinococcota</taxon>
        <taxon>Deinococci</taxon>
        <taxon>Deinococcales</taxon>
        <taxon>Deinococcaceae</taxon>
        <taxon>Deinococcus</taxon>
    </lineage>
</organism>
<name>A0A418VEB0_9DEIO</name>
<dbReference type="EMBL" id="QYUJ01000010">
    <property type="protein sequence ID" value="RJF74429.1"/>
    <property type="molecule type" value="Genomic_DNA"/>
</dbReference>
<sequence>MPVPLTAQPQVAAPTPFDLTVRHSLSCSRRLVGELHFDRIYRPTLDDLDTGPPDRHMLQVLQQSLISTLAIVETGRDLGEHLTVSRLEDTLADIRDRLRHGGIKA</sequence>
<gene>
    <name evidence="1" type="ORF">D3875_03900</name>
</gene>
<proteinExistence type="predicted"/>
<keyword evidence="2" id="KW-1185">Reference proteome</keyword>
<evidence type="ECO:0000313" key="1">
    <source>
        <dbReference type="EMBL" id="RJF74429.1"/>
    </source>
</evidence>
<reference evidence="1 2" key="1">
    <citation type="submission" date="2018-09" db="EMBL/GenBank/DDBJ databases">
        <authorList>
            <person name="Zhu H."/>
        </authorList>
    </citation>
    <scope>NUCLEOTIDE SEQUENCE [LARGE SCALE GENOMIC DNA]</scope>
    <source>
        <strain evidence="1 2">K2S05-167</strain>
    </source>
</reference>